<keyword evidence="2" id="KW-1185">Reference proteome</keyword>
<proteinExistence type="predicted"/>
<protein>
    <submittedName>
        <fullName evidence="1">Uncharacterized protein</fullName>
    </submittedName>
</protein>
<name>A0A016U709_9BILA</name>
<dbReference type="Proteomes" id="UP000024635">
    <property type="component" value="Unassembled WGS sequence"/>
</dbReference>
<dbReference type="EMBL" id="JARK01001390">
    <property type="protein sequence ID" value="EYC10716.1"/>
    <property type="molecule type" value="Genomic_DNA"/>
</dbReference>
<evidence type="ECO:0000313" key="2">
    <source>
        <dbReference type="Proteomes" id="UP000024635"/>
    </source>
</evidence>
<sequence>MRVHNGVDYEVETTIPEPGTEISTRKTFEASWIYAKKPRARVEIPNITNEILRYLRLCNILVEIWFAAERRILLTSWTRFVIYQRHSYGGLREVRLQFSSEFVILEHGLVHRCLIEVSFVRQRSQSAFPAVMMNPPTRRPIRDNADSSVFG</sequence>
<gene>
    <name evidence="1" type="primary">Acey_s0054.g2512</name>
    <name evidence="1" type="ORF">Y032_0054g2512</name>
</gene>
<evidence type="ECO:0000313" key="1">
    <source>
        <dbReference type="EMBL" id="EYC10716.1"/>
    </source>
</evidence>
<organism evidence="1 2">
    <name type="scientific">Ancylostoma ceylanicum</name>
    <dbReference type="NCBI Taxonomy" id="53326"/>
    <lineage>
        <taxon>Eukaryota</taxon>
        <taxon>Metazoa</taxon>
        <taxon>Ecdysozoa</taxon>
        <taxon>Nematoda</taxon>
        <taxon>Chromadorea</taxon>
        <taxon>Rhabditida</taxon>
        <taxon>Rhabditina</taxon>
        <taxon>Rhabditomorpha</taxon>
        <taxon>Strongyloidea</taxon>
        <taxon>Ancylostomatidae</taxon>
        <taxon>Ancylostomatinae</taxon>
        <taxon>Ancylostoma</taxon>
    </lineage>
</organism>
<accession>A0A016U709</accession>
<reference evidence="2" key="1">
    <citation type="journal article" date="2015" name="Nat. Genet.">
        <title>The genome and transcriptome of the zoonotic hookworm Ancylostoma ceylanicum identify infection-specific gene families.</title>
        <authorList>
            <person name="Schwarz E.M."/>
            <person name="Hu Y."/>
            <person name="Antoshechkin I."/>
            <person name="Miller M.M."/>
            <person name="Sternberg P.W."/>
            <person name="Aroian R.V."/>
        </authorList>
    </citation>
    <scope>NUCLEOTIDE SEQUENCE</scope>
    <source>
        <strain evidence="2">HY135</strain>
    </source>
</reference>
<comment type="caution">
    <text evidence="1">The sequence shown here is derived from an EMBL/GenBank/DDBJ whole genome shotgun (WGS) entry which is preliminary data.</text>
</comment>
<dbReference type="AlphaFoldDB" id="A0A016U709"/>